<dbReference type="EMBL" id="JAPFFF010000001">
    <property type="protein sequence ID" value="KAK8900608.1"/>
    <property type="molecule type" value="Genomic_DNA"/>
</dbReference>
<dbReference type="Pfam" id="PF08839">
    <property type="entry name" value="CDT1"/>
    <property type="match status" value="1"/>
</dbReference>
<dbReference type="Gene3D" id="1.10.10.1420">
    <property type="entry name" value="DNA replication factor Cdt1, C-terminal WH domain"/>
    <property type="match status" value="1"/>
</dbReference>
<gene>
    <name evidence="2" type="ORF">M9Y10_002937</name>
</gene>
<feature type="domain" description="CDT1 Geminin-binding" evidence="1">
    <location>
        <begin position="38"/>
        <end position="184"/>
    </location>
</feature>
<evidence type="ECO:0000313" key="2">
    <source>
        <dbReference type="EMBL" id="KAK8900608.1"/>
    </source>
</evidence>
<evidence type="ECO:0000259" key="1">
    <source>
        <dbReference type="SMART" id="SM01075"/>
    </source>
</evidence>
<dbReference type="InterPro" id="IPR038090">
    <property type="entry name" value="Cdt1_C_WH_dom_sf"/>
</dbReference>
<dbReference type="SMART" id="SM01075">
    <property type="entry name" value="CDT1"/>
    <property type="match status" value="1"/>
</dbReference>
<evidence type="ECO:0000313" key="3">
    <source>
        <dbReference type="Proteomes" id="UP001470230"/>
    </source>
</evidence>
<sequence length="349" mass="40802">MNIENLDASKFGFLINQSKTNPNEVNQIKTNEIKALQLPRKFEILYSQTKVLIIALINYLKRRQASHFSKVKDVIERETNHTFTQLTLRRCVRILPEGAIILEWHQDMRRNLPNQLTIVFVSAEPIDELFSYSRNYLTDLVKEEHIKFLKQRNLRIPKEFSVWHHEFNLDSVPDVIPVELKSPEIKEQNNIFESLQPIIKKKEKQISEITINEPERIAPKSCQNLSSYFDIVKKVQEKVSLNQALWAIGAHKETEDILKIADIINLSFTSKRKRSLPLNEITSTIKKNKVFNSFEPQKINKLVDNLIMKSDGYFTKLHLSGNDFLKIDDKRSYQTVRGPIYKAVMEIEV</sequence>
<dbReference type="SUPFAM" id="SSF46785">
    <property type="entry name" value="Winged helix' DNA-binding domain"/>
    <property type="match status" value="1"/>
</dbReference>
<name>A0ABR2LB96_9EUKA</name>
<organism evidence="2 3">
    <name type="scientific">Tritrichomonas musculus</name>
    <dbReference type="NCBI Taxonomy" id="1915356"/>
    <lineage>
        <taxon>Eukaryota</taxon>
        <taxon>Metamonada</taxon>
        <taxon>Parabasalia</taxon>
        <taxon>Tritrichomonadida</taxon>
        <taxon>Tritrichomonadidae</taxon>
        <taxon>Tritrichomonas</taxon>
    </lineage>
</organism>
<dbReference type="InterPro" id="IPR036390">
    <property type="entry name" value="WH_DNA-bd_sf"/>
</dbReference>
<proteinExistence type="predicted"/>
<comment type="caution">
    <text evidence="2">The sequence shown here is derived from an EMBL/GenBank/DDBJ whole genome shotgun (WGS) entry which is preliminary data.</text>
</comment>
<dbReference type="InterPro" id="IPR014939">
    <property type="entry name" value="CDT1_Gemini-bd-like"/>
</dbReference>
<dbReference type="Proteomes" id="UP001470230">
    <property type="component" value="Unassembled WGS sequence"/>
</dbReference>
<protein>
    <submittedName>
        <fullName evidence="2">Replication licensing factor Cdt1</fullName>
    </submittedName>
</protein>
<reference evidence="2 3" key="1">
    <citation type="submission" date="2024-04" db="EMBL/GenBank/DDBJ databases">
        <title>Tritrichomonas musculus Genome.</title>
        <authorList>
            <person name="Alves-Ferreira E."/>
            <person name="Grigg M."/>
            <person name="Lorenzi H."/>
            <person name="Galac M."/>
        </authorList>
    </citation>
    <scope>NUCLEOTIDE SEQUENCE [LARGE SCALE GENOMIC DNA]</scope>
    <source>
        <strain evidence="2 3">EAF2021</strain>
    </source>
</reference>
<keyword evidence="3" id="KW-1185">Reference proteome</keyword>
<accession>A0ABR2LB96</accession>